<name>A0A5B7HJF1_PORTR</name>
<dbReference type="EMBL" id="VSRR010030901">
    <property type="protein sequence ID" value="MPC70303.1"/>
    <property type="molecule type" value="Genomic_DNA"/>
</dbReference>
<evidence type="ECO:0000313" key="2">
    <source>
        <dbReference type="EMBL" id="MPC70303.1"/>
    </source>
</evidence>
<accession>A0A5B7HJF1</accession>
<sequence>MHKIVNLLTTAAQLAEGGEGEARSLCLQPRESHQEKSYKEDFMDGDSFSNDFPPPPPYLSPHLV</sequence>
<evidence type="ECO:0000256" key="1">
    <source>
        <dbReference type="SAM" id="MobiDB-lite"/>
    </source>
</evidence>
<gene>
    <name evidence="2" type="ORF">E2C01_064547</name>
</gene>
<reference evidence="2 3" key="1">
    <citation type="submission" date="2019-05" db="EMBL/GenBank/DDBJ databases">
        <title>Another draft genome of Portunus trituberculatus and its Hox gene families provides insights of decapod evolution.</title>
        <authorList>
            <person name="Jeong J.-H."/>
            <person name="Song I."/>
            <person name="Kim S."/>
            <person name="Choi T."/>
            <person name="Kim D."/>
            <person name="Ryu S."/>
            <person name="Kim W."/>
        </authorList>
    </citation>
    <scope>NUCLEOTIDE SEQUENCE [LARGE SCALE GENOMIC DNA]</scope>
    <source>
        <tissue evidence="2">Muscle</tissue>
    </source>
</reference>
<dbReference type="AlphaFoldDB" id="A0A5B7HJF1"/>
<protein>
    <submittedName>
        <fullName evidence="2">Uncharacterized protein</fullName>
    </submittedName>
</protein>
<proteinExistence type="predicted"/>
<feature type="region of interest" description="Disordered" evidence="1">
    <location>
        <begin position="28"/>
        <end position="64"/>
    </location>
</feature>
<feature type="compositionally biased region" description="Basic and acidic residues" evidence="1">
    <location>
        <begin position="30"/>
        <end position="42"/>
    </location>
</feature>
<feature type="compositionally biased region" description="Pro residues" evidence="1">
    <location>
        <begin position="52"/>
        <end position="64"/>
    </location>
</feature>
<organism evidence="2 3">
    <name type="scientific">Portunus trituberculatus</name>
    <name type="common">Swimming crab</name>
    <name type="synonym">Neptunus trituberculatus</name>
    <dbReference type="NCBI Taxonomy" id="210409"/>
    <lineage>
        <taxon>Eukaryota</taxon>
        <taxon>Metazoa</taxon>
        <taxon>Ecdysozoa</taxon>
        <taxon>Arthropoda</taxon>
        <taxon>Crustacea</taxon>
        <taxon>Multicrustacea</taxon>
        <taxon>Malacostraca</taxon>
        <taxon>Eumalacostraca</taxon>
        <taxon>Eucarida</taxon>
        <taxon>Decapoda</taxon>
        <taxon>Pleocyemata</taxon>
        <taxon>Brachyura</taxon>
        <taxon>Eubrachyura</taxon>
        <taxon>Portunoidea</taxon>
        <taxon>Portunidae</taxon>
        <taxon>Portuninae</taxon>
        <taxon>Portunus</taxon>
    </lineage>
</organism>
<evidence type="ECO:0000313" key="3">
    <source>
        <dbReference type="Proteomes" id="UP000324222"/>
    </source>
</evidence>
<dbReference type="Proteomes" id="UP000324222">
    <property type="component" value="Unassembled WGS sequence"/>
</dbReference>
<comment type="caution">
    <text evidence="2">The sequence shown here is derived from an EMBL/GenBank/DDBJ whole genome shotgun (WGS) entry which is preliminary data.</text>
</comment>
<keyword evidence="3" id="KW-1185">Reference proteome</keyword>